<evidence type="ECO:0000313" key="3">
    <source>
        <dbReference type="Proteomes" id="UP001652661"/>
    </source>
</evidence>
<reference evidence="4" key="2">
    <citation type="submission" date="2025-08" db="UniProtKB">
        <authorList>
            <consortium name="RefSeq"/>
        </authorList>
    </citation>
    <scope>IDENTIFICATION</scope>
    <source>
        <strain evidence="4">14028-0561.14</strain>
        <tissue evidence="4">Whole fly</tissue>
    </source>
</reference>
<dbReference type="OrthoDB" id="6621265at2759"/>
<evidence type="ECO:0000313" key="4">
    <source>
        <dbReference type="RefSeq" id="XP_017024432.1"/>
    </source>
</evidence>
<keyword evidence="2" id="KW-0812">Transmembrane</keyword>
<dbReference type="AlphaFoldDB" id="A0A6P4I6A0"/>
<evidence type="ECO:0000256" key="1">
    <source>
        <dbReference type="SAM" id="MobiDB-lite"/>
    </source>
</evidence>
<gene>
    <name evidence="4" type="primary">LOC108076208</name>
</gene>
<keyword evidence="2" id="KW-0472">Membrane</keyword>
<evidence type="ECO:0000256" key="2">
    <source>
        <dbReference type="SAM" id="Phobius"/>
    </source>
</evidence>
<feature type="region of interest" description="Disordered" evidence="1">
    <location>
        <begin position="209"/>
        <end position="242"/>
    </location>
</feature>
<protein>
    <submittedName>
        <fullName evidence="4">Uncharacterized protein isoform X1</fullName>
    </submittedName>
</protein>
<keyword evidence="2" id="KW-1133">Transmembrane helix</keyword>
<sequence length="242" mass="25750">MTADRTTTTTTTTQRGVYITNEIIITAMDRFVWFVLLVVMSHLVTEFTRVSGYARGQRQELVLLNDTLLQPMPVQNMVLYPSQEYGQYQQRPASAVSVNSLQQNAALLLSSLAAQAAQAAGAAAAGATSVPGSNGAILSLGDGPPQPAHTAENTYPMFSLRPLIDSIFEIPISTLRAVNNLVGRLTGSYRQAGAGAGATTELLQKSVAAGTALPSGRPSPPPNLLPHGHPDAERHQMREEMA</sequence>
<name>A0A6P4I6A0_DROKI</name>
<organism evidence="3 4">
    <name type="scientific">Drosophila kikkawai</name>
    <name type="common">Fruit fly</name>
    <dbReference type="NCBI Taxonomy" id="30033"/>
    <lineage>
        <taxon>Eukaryota</taxon>
        <taxon>Metazoa</taxon>
        <taxon>Ecdysozoa</taxon>
        <taxon>Arthropoda</taxon>
        <taxon>Hexapoda</taxon>
        <taxon>Insecta</taxon>
        <taxon>Pterygota</taxon>
        <taxon>Neoptera</taxon>
        <taxon>Endopterygota</taxon>
        <taxon>Diptera</taxon>
        <taxon>Brachycera</taxon>
        <taxon>Muscomorpha</taxon>
        <taxon>Ephydroidea</taxon>
        <taxon>Drosophilidae</taxon>
        <taxon>Drosophila</taxon>
        <taxon>Sophophora</taxon>
    </lineage>
</organism>
<keyword evidence="3" id="KW-1185">Reference proteome</keyword>
<dbReference type="RefSeq" id="XP_017024432.1">
    <property type="nucleotide sequence ID" value="XM_017168943.3"/>
</dbReference>
<feature type="compositionally biased region" description="Basic and acidic residues" evidence="1">
    <location>
        <begin position="228"/>
        <end position="242"/>
    </location>
</feature>
<dbReference type="Proteomes" id="UP001652661">
    <property type="component" value="Chromosome 2R"/>
</dbReference>
<feature type="transmembrane region" description="Helical" evidence="2">
    <location>
        <begin position="31"/>
        <end position="48"/>
    </location>
</feature>
<accession>A0A6P4I6A0</accession>
<reference evidence="3" key="1">
    <citation type="submission" date="2025-05" db="UniProtKB">
        <authorList>
            <consortium name="RefSeq"/>
        </authorList>
    </citation>
    <scope>NUCLEOTIDE SEQUENCE [LARGE SCALE GENOMIC DNA]</scope>
    <source>
        <strain evidence="3">14028-0561.14</strain>
    </source>
</reference>
<dbReference type="GeneID" id="108076208"/>
<proteinExistence type="predicted"/>